<name>A0AAV4UVC1_CAEEX</name>
<dbReference type="Proteomes" id="UP001054945">
    <property type="component" value="Unassembled WGS sequence"/>
</dbReference>
<dbReference type="AlphaFoldDB" id="A0AAV4UVC1"/>
<protein>
    <submittedName>
        <fullName evidence="1">Uncharacterized protein</fullName>
    </submittedName>
</protein>
<reference evidence="1 2" key="1">
    <citation type="submission" date="2021-06" db="EMBL/GenBank/DDBJ databases">
        <title>Caerostris extrusa draft genome.</title>
        <authorList>
            <person name="Kono N."/>
            <person name="Arakawa K."/>
        </authorList>
    </citation>
    <scope>NUCLEOTIDE SEQUENCE [LARGE SCALE GENOMIC DNA]</scope>
</reference>
<evidence type="ECO:0000313" key="2">
    <source>
        <dbReference type="Proteomes" id="UP001054945"/>
    </source>
</evidence>
<sequence length="100" mass="11451">MSHFIKVFIEGASKLYGWQSVRLKVHGLSSGFGIVALSLVVQRDILHWLKLLFIDPSQQAWSQNNRLQMRKMHMSKETNPTIATQRQKMIDETVGNPKSS</sequence>
<gene>
    <name evidence="1" type="ORF">CEXT_8651</name>
</gene>
<organism evidence="1 2">
    <name type="scientific">Caerostris extrusa</name>
    <name type="common">Bark spider</name>
    <name type="synonym">Caerostris bankana</name>
    <dbReference type="NCBI Taxonomy" id="172846"/>
    <lineage>
        <taxon>Eukaryota</taxon>
        <taxon>Metazoa</taxon>
        <taxon>Ecdysozoa</taxon>
        <taxon>Arthropoda</taxon>
        <taxon>Chelicerata</taxon>
        <taxon>Arachnida</taxon>
        <taxon>Araneae</taxon>
        <taxon>Araneomorphae</taxon>
        <taxon>Entelegynae</taxon>
        <taxon>Araneoidea</taxon>
        <taxon>Araneidae</taxon>
        <taxon>Caerostris</taxon>
    </lineage>
</organism>
<dbReference type="EMBL" id="BPLR01013566">
    <property type="protein sequence ID" value="GIY62032.1"/>
    <property type="molecule type" value="Genomic_DNA"/>
</dbReference>
<proteinExistence type="predicted"/>
<evidence type="ECO:0000313" key="1">
    <source>
        <dbReference type="EMBL" id="GIY62032.1"/>
    </source>
</evidence>
<comment type="caution">
    <text evidence="1">The sequence shown here is derived from an EMBL/GenBank/DDBJ whole genome shotgun (WGS) entry which is preliminary data.</text>
</comment>
<keyword evidence="2" id="KW-1185">Reference proteome</keyword>
<accession>A0AAV4UVC1</accession>